<feature type="transmembrane region" description="Helical" evidence="1">
    <location>
        <begin position="61"/>
        <end position="78"/>
    </location>
</feature>
<proteinExistence type="predicted"/>
<organism evidence="2 3">
    <name type="scientific">Ornithinicoccus hortensis</name>
    <dbReference type="NCBI Taxonomy" id="82346"/>
    <lineage>
        <taxon>Bacteria</taxon>
        <taxon>Bacillati</taxon>
        <taxon>Actinomycetota</taxon>
        <taxon>Actinomycetes</taxon>
        <taxon>Micrococcales</taxon>
        <taxon>Intrasporangiaceae</taxon>
        <taxon>Ornithinicoccus</taxon>
    </lineage>
</organism>
<keyword evidence="1" id="KW-0812">Transmembrane</keyword>
<evidence type="ECO:0000313" key="3">
    <source>
        <dbReference type="Proteomes" id="UP000319516"/>
    </source>
</evidence>
<keyword evidence="3" id="KW-1185">Reference proteome</keyword>
<dbReference type="AlphaFoldDB" id="A0A542YT23"/>
<keyword evidence="1" id="KW-0472">Membrane</keyword>
<dbReference type="Proteomes" id="UP000319516">
    <property type="component" value="Unassembled WGS sequence"/>
</dbReference>
<name>A0A542YT23_9MICO</name>
<comment type="caution">
    <text evidence="2">The sequence shown here is derived from an EMBL/GenBank/DDBJ whole genome shotgun (WGS) entry which is preliminary data.</text>
</comment>
<evidence type="ECO:0000313" key="2">
    <source>
        <dbReference type="EMBL" id="TQL51245.1"/>
    </source>
</evidence>
<dbReference type="OrthoDB" id="4943319at2"/>
<feature type="transmembrane region" description="Helical" evidence="1">
    <location>
        <begin position="37"/>
        <end position="55"/>
    </location>
</feature>
<accession>A0A542YT23</accession>
<feature type="transmembrane region" description="Helical" evidence="1">
    <location>
        <begin position="90"/>
        <end position="107"/>
    </location>
</feature>
<dbReference type="RefSeq" id="WP_141785274.1">
    <property type="nucleotide sequence ID" value="NZ_BAAAIK010000010.1"/>
</dbReference>
<sequence>MDTTPTGKASRDQAAAHLASLEQDRGALEKRAASPNWLYPTLGIVLALFAISPVLNDGGSANFLVTGIAVLGLLWLANRERGIRFTGRGVAGNLYLVAILVLVLLMLSDSFGIAASAHWAWLGVPAVLTFVGVTVLGRAADRAFARDAAAA</sequence>
<gene>
    <name evidence="2" type="ORF">FB467_2385</name>
</gene>
<keyword evidence="1" id="KW-1133">Transmembrane helix</keyword>
<evidence type="ECO:0000256" key="1">
    <source>
        <dbReference type="SAM" id="Phobius"/>
    </source>
</evidence>
<reference evidence="2 3" key="1">
    <citation type="submission" date="2019-06" db="EMBL/GenBank/DDBJ databases">
        <title>Sequencing the genomes of 1000 actinobacteria strains.</title>
        <authorList>
            <person name="Klenk H.-P."/>
        </authorList>
    </citation>
    <scope>NUCLEOTIDE SEQUENCE [LARGE SCALE GENOMIC DNA]</scope>
    <source>
        <strain evidence="2 3">DSM 12335</strain>
    </source>
</reference>
<protein>
    <submittedName>
        <fullName evidence="2">Uncharacterized protein</fullName>
    </submittedName>
</protein>
<feature type="transmembrane region" description="Helical" evidence="1">
    <location>
        <begin position="119"/>
        <end position="137"/>
    </location>
</feature>
<dbReference type="EMBL" id="VFOP01000001">
    <property type="protein sequence ID" value="TQL51245.1"/>
    <property type="molecule type" value="Genomic_DNA"/>
</dbReference>